<gene>
    <name evidence="1" type="ORF">ERS852498_01114</name>
    <name evidence="2" type="ORF">JTJ23_02835</name>
</gene>
<dbReference type="RefSeq" id="WP_055265943.1">
    <property type="nucleotide sequence ID" value="NZ_CZAL01000005.1"/>
</dbReference>
<dbReference type="Proteomes" id="UP000737612">
    <property type="component" value="Unassembled WGS sequence"/>
</dbReference>
<sequence>MVDRSNLKLNDTIEREIEIWRGTVHGQAVWSMYHNGSSYESICDLMGINYEEFCEEAEG</sequence>
<protein>
    <submittedName>
        <fullName evidence="1">Uncharacterized protein</fullName>
    </submittedName>
</protein>
<dbReference type="EMBL" id="CZAL01000005">
    <property type="protein sequence ID" value="CUP04917.1"/>
    <property type="molecule type" value="Genomic_DNA"/>
</dbReference>
<proteinExistence type="predicted"/>
<dbReference type="EMBL" id="JAFHBD010000009">
    <property type="protein sequence ID" value="MBN2952538.1"/>
    <property type="molecule type" value="Genomic_DNA"/>
</dbReference>
<reference evidence="1 3" key="1">
    <citation type="submission" date="2015-09" db="EMBL/GenBank/DDBJ databases">
        <authorList>
            <consortium name="Pathogen Informatics"/>
        </authorList>
    </citation>
    <scope>NUCLEOTIDE SEQUENCE [LARGE SCALE GENOMIC DNA]</scope>
    <source>
        <strain evidence="1 3">2789STDY5834885</strain>
    </source>
</reference>
<evidence type="ECO:0000313" key="2">
    <source>
        <dbReference type="EMBL" id="MBN2952538.1"/>
    </source>
</evidence>
<reference evidence="2" key="2">
    <citation type="submission" date="2021-02" db="EMBL/GenBank/DDBJ databases">
        <title>Metagenome-assembled genomes from human diarrheal sample B26.</title>
        <authorList>
            <person name="Ateba T.P."/>
            <person name="Alayande K.A."/>
            <person name="Mwanza M."/>
        </authorList>
    </citation>
    <scope>NUCLEOTIDE SEQUENCE</scope>
    <source>
        <strain evidence="2">06WH</strain>
    </source>
</reference>
<evidence type="ECO:0000313" key="3">
    <source>
        <dbReference type="Proteomes" id="UP000095709"/>
    </source>
</evidence>
<name>A0A174K4D9_9FIRM</name>
<dbReference type="Proteomes" id="UP000095709">
    <property type="component" value="Unassembled WGS sequence"/>
</dbReference>
<dbReference type="AlphaFoldDB" id="A0A174K4D9"/>
<accession>A0A174K4D9</accession>
<organism evidence="1 3">
    <name type="scientific">Fusicatenibacter saccharivorans</name>
    <dbReference type="NCBI Taxonomy" id="1150298"/>
    <lineage>
        <taxon>Bacteria</taxon>
        <taxon>Bacillati</taxon>
        <taxon>Bacillota</taxon>
        <taxon>Clostridia</taxon>
        <taxon>Lachnospirales</taxon>
        <taxon>Lachnospiraceae</taxon>
        <taxon>Fusicatenibacter</taxon>
    </lineage>
</organism>
<evidence type="ECO:0000313" key="1">
    <source>
        <dbReference type="EMBL" id="CUP04917.1"/>
    </source>
</evidence>